<dbReference type="OrthoDB" id="3826775at2"/>
<sequence length="238" mass="24416">MRATALSGIGAMAAVLGLLLSGCGSDSDTATETTTTTSETTSTTTTAHAAPSTARIAPRDEDAAGPNPTIASYIAENNIAEAPVKRGDPGSPVLDLPVPEGWEPAGDSTPEWAYGAIVYSGPEAAEYTPSIVALMSKLTGNVDPQAIIDLAPGELQNLPGWSPLNEGEVSSLGDYPAYQLGGTWESEGQTKIVAQKTVVIPGNDGLYVLQLNADGLDSQAEIVGAATRVIDEQTTIGF</sequence>
<feature type="region of interest" description="Disordered" evidence="2">
    <location>
        <begin position="25"/>
        <end position="69"/>
    </location>
</feature>
<evidence type="ECO:0000313" key="4">
    <source>
        <dbReference type="EMBL" id="ORA62826.1"/>
    </source>
</evidence>
<feature type="compositionally biased region" description="Low complexity" evidence="2">
    <location>
        <begin position="25"/>
        <end position="54"/>
    </location>
</feature>
<dbReference type="EMBL" id="MVHP01000025">
    <property type="protein sequence ID" value="ORA62826.1"/>
    <property type="molecule type" value="Genomic_DNA"/>
</dbReference>
<dbReference type="InterPro" id="IPR019674">
    <property type="entry name" value="Lipoprotein_LpqN/LpqT-like"/>
</dbReference>
<dbReference type="Proteomes" id="UP000192772">
    <property type="component" value="Unassembled WGS sequence"/>
</dbReference>
<feature type="signal peptide" evidence="3">
    <location>
        <begin position="1"/>
        <end position="26"/>
    </location>
</feature>
<accession>A0A1A0R185</accession>
<feature type="chain" id="PRO_5039472684" description="Lipoprotein LpqN" evidence="3">
    <location>
        <begin position="27"/>
        <end position="238"/>
    </location>
</feature>
<evidence type="ECO:0000313" key="5">
    <source>
        <dbReference type="Proteomes" id="UP000192772"/>
    </source>
</evidence>
<gene>
    <name evidence="4" type="ORF">BST23_19075</name>
</gene>
<accession>A0A0M2ZE46</accession>
<keyword evidence="1 3" id="KW-0732">Signal</keyword>
<dbReference type="PROSITE" id="PS51257">
    <property type="entry name" value="PROKAR_LIPOPROTEIN"/>
    <property type="match status" value="1"/>
</dbReference>
<dbReference type="Pfam" id="PF10738">
    <property type="entry name" value="Lpp-LpqN"/>
    <property type="match status" value="1"/>
</dbReference>
<comment type="caution">
    <text evidence="4">The sequence shown here is derived from an EMBL/GenBank/DDBJ whole genome shotgun (WGS) entry which is preliminary data.</text>
</comment>
<dbReference type="Gene3D" id="3.40.1000.10">
    <property type="entry name" value="Mog1/PsbP, alpha/beta/alpha sandwich"/>
    <property type="match status" value="1"/>
</dbReference>
<organism evidence="4 5">
    <name type="scientific">Mycolicibacterium elephantis</name>
    <dbReference type="NCBI Taxonomy" id="81858"/>
    <lineage>
        <taxon>Bacteria</taxon>
        <taxon>Bacillati</taxon>
        <taxon>Actinomycetota</taxon>
        <taxon>Actinomycetes</taxon>
        <taxon>Mycobacteriales</taxon>
        <taxon>Mycobacteriaceae</taxon>
        <taxon>Mycolicibacterium</taxon>
    </lineage>
</organism>
<evidence type="ECO:0000256" key="3">
    <source>
        <dbReference type="SAM" id="SignalP"/>
    </source>
</evidence>
<reference evidence="4 5" key="1">
    <citation type="submission" date="2017-02" db="EMBL/GenBank/DDBJ databases">
        <title>The new phylogeny of genus Mycobacterium.</title>
        <authorList>
            <person name="Tortoli E."/>
            <person name="Trovato A."/>
            <person name="Cirillo D.M."/>
        </authorList>
    </citation>
    <scope>NUCLEOTIDE SEQUENCE [LARGE SCALE GENOMIC DNA]</scope>
    <source>
        <strain evidence="4 5">FI-09383</strain>
    </source>
</reference>
<proteinExistence type="predicted"/>
<evidence type="ECO:0000256" key="2">
    <source>
        <dbReference type="SAM" id="MobiDB-lite"/>
    </source>
</evidence>
<name>A0A0M2ZE46_9MYCO</name>
<protein>
    <recommendedName>
        <fullName evidence="6">Lipoprotein LpqN</fullName>
    </recommendedName>
</protein>
<dbReference type="AlphaFoldDB" id="A0A0M2ZE46"/>
<dbReference type="RefSeq" id="WP_046753325.1">
    <property type="nucleotide sequence ID" value="NZ_LBNO01000066.1"/>
</dbReference>
<evidence type="ECO:0008006" key="6">
    <source>
        <dbReference type="Google" id="ProtNLM"/>
    </source>
</evidence>
<evidence type="ECO:0000256" key="1">
    <source>
        <dbReference type="ARBA" id="ARBA00022729"/>
    </source>
</evidence>